<evidence type="ECO:0000256" key="1">
    <source>
        <dbReference type="PROSITE-ProRule" id="PRU00169"/>
    </source>
</evidence>
<dbReference type="EMBL" id="FOLQ01000016">
    <property type="protein sequence ID" value="SFE61902.1"/>
    <property type="molecule type" value="Genomic_DNA"/>
</dbReference>
<evidence type="ECO:0000313" key="3">
    <source>
        <dbReference type="EMBL" id="SFE61902.1"/>
    </source>
</evidence>
<dbReference type="AlphaFoldDB" id="A0A1I2C142"/>
<dbReference type="RefSeq" id="WP_093832175.1">
    <property type="nucleotide sequence ID" value="NZ_FOLQ01000016.1"/>
</dbReference>
<dbReference type="SUPFAM" id="SSF52172">
    <property type="entry name" value="CheY-like"/>
    <property type="match status" value="1"/>
</dbReference>
<dbReference type="Pfam" id="PF00072">
    <property type="entry name" value="Response_reg"/>
    <property type="match status" value="1"/>
</dbReference>
<dbReference type="InterPro" id="IPR052893">
    <property type="entry name" value="TCS_response_regulator"/>
</dbReference>
<evidence type="ECO:0000313" key="4">
    <source>
        <dbReference type="Proteomes" id="UP000198598"/>
    </source>
</evidence>
<reference evidence="3 4" key="1">
    <citation type="submission" date="2016-10" db="EMBL/GenBank/DDBJ databases">
        <authorList>
            <person name="de Groot N.N."/>
        </authorList>
    </citation>
    <scope>NUCLEOTIDE SEQUENCE [LARGE SCALE GENOMIC DNA]</scope>
    <source>
        <strain evidence="3 4">DSM 26130</strain>
    </source>
</reference>
<gene>
    <name evidence="3" type="ORF">SAMN05216167_11666</name>
</gene>
<keyword evidence="1" id="KW-0597">Phosphoprotein</keyword>
<dbReference type="OrthoDB" id="957707at2"/>
<dbReference type="SMART" id="SM00448">
    <property type="entry name" value="REC"/>
    <property type="match status" value="1"/>
</dbReference>
<dbReference type="InterPro" id="IPR011006">
    <property type="entry name" value="CheY-like_superfamily"/>
</dbReference>
<dbReference type="PROSITE" id="PS50110">
    <property type="entry name" value="RESPONSE_REGULATORY"/>
    <property type="match status" value="1"/>
</dbReference>
<accession>A0A1I2C142</accession>
<name>A0A1I2C142_9BACT</name>
<evidence type="ECO:0000259" key="2">
    <source>
        <dbReference type="PROSITE" id="PS50110"/>
    </source>
</evidence>
<dbReference type="GO" id="GO:0000160">
    <property type="term" value="P:phosphorelay signal transduction system"/>
    <property type="evidence" value="ECO:0007669"/>
    <property type="project" value="InterPro"/>
</dbReference>
<feature type="modified residue" description="4-aspartylphosphate" evidence="1">
    <location>
        <position position="69"/>
    </location>
</feature>
<dbReference type="STRING" id="662367.SAMN05216167_11666"/>
<dbReference type="PANTHER" id="PTHR44520:SF2">
    <property type="entry name" value="RESPONSE REGULATOR RCP1"/>
    <property type="match status" value="1"/>
</dbReference>
<dbReference type="PANTHER" id="PTHR44520">
    <property type="entry name" value="RESPONSE REGULATOR RCP1-RELATED"/>
    <property type="match status" value="1"/>
</dbReference>
<organism evidence="3 4">
    <name type="scientific">Spirosoma endophyticum</name>
    <dbReference type="NCBI Taxonomy" id="662367"/>
    <lineage>
        <taxon>Bacteria</taxon>
        <taxon>Pseudomonadati</taxon>
        <taxon>Bacteroidota</taxon>
        <taxon>Cytophagia</taxon>
        <taxon>Cytophagales</taxon>
        <taxon>Cytophagaceae</taxon>
        <taxon>Spirosoma</taxon>
    </lineage>
</organism>
<protein>
    <submittedName>
        <fullName evidence="3">Response regulator receiver domain-containing protein</fullName>
    </submittedName>
</protein>
<proteinExistence type="predicted"/>
<sequence length="145" mass="16163">MAFHSLAGSKLPTTSTVWVVDDDEDDRLFIRSAFDETQQPINVLTLNDGDQLLPTLADCDELPRLILLDINMVRQNGFETLAQLRSTPTFAHLPVVMLTTSSDSSDCRQSLALGANQCLTKPSNYRQLVTLVKKLSEQWELVEVA</sequence>
<dbReference type="Proteomes" id="UP000198598">
    <property type="component" value="Unassembled WGS sequence"/>
</dbReference>
<keyword evidence="4" id="KW-1185">Reference proteome</keyword>
<feature type="domain" description="Response regulatory" evidence="2">
    <location>
        <begin position="16"/>
        <end position="136"/>
    </location>
</feature>
<dbReference type="Gene3D" id="3.40.50.2300">
    <property type="match status" value="1"/>
</dbReference>
<dbReference type="InterPro" id="IPR001789">
    <property type="entry name" value="Sig_transdc_resp-reg_receiver"/>
</dbReference>